<dbReference type="Proteomes" id="UP000325755">
    <property type="component" value="Chromosome"/>
</dbReference>
<evidence type="ECO:0000313" key="2">
    <source>
        <dbReference type="Proteomes" id="UP000325755"/>
    </source>
</evidence>
<sequence length="159" mass="17712">MLIIEANFTAATPLCVERSKLMYLRIDAFVARQDLERWRSPLLSAMKHAGVARQTCDLRLKRADGALFHAHFDYLYRIAEDGHPALRIAFADSTPLKLTEEDLRIAATAFETQEAILVTNAGTVIQRVNRAFIGLTGYTGSAYPVTQPPGQERNHAIAE</sequence>
<organism evidence="1 2">
    <name type="scientific">Candidatus Methylospira mobilis</name>
    <dbReference type="NCBI Taxonomy" id="1808979"/>
    <lineage>
        <taxon>Bacteria</taxon>
        <taxon>Pseudomonadati</taxon>
        <taxon>Pseudomonadota</taxon>
        <taxon>Gammaproteobacteria</taxon>
        <taxon>Methylococcales</taxon>
        <taxon>Methylococcaceae</taxon>
        <taxon>Candidatus Methylospira</taxon>
    </lineage>
</organism>
<dbReference type="EMBL" id="CP044205">
    <property type="protein sequence ID" value="QFY43531.1"/>
    <property type="molecule type" value="Genomic_DNA"/>
</dbReference>
<dbReference type="RefSeq" id="WP_153249515.1">
    <property type="nucleotide sequence ID" value="NZ_CP044205.1"/>
</dbReference>
<dbReference type="SUPFAM" id="SSF55785">
    <property type="entry name" value="PYP-like sensor domain (PAS domain)"/>
    <property type="match status" value="1"/>
</dbReference>
<dbReference type="KEGG" id="mmob:F6R98_13640"/>
<protein>
    <recommendedName>
        <fullName evidence="3">PAS domain-containing protein</fullName>
    </recommendedName>
</protein>
<keyword evidence="2" id="KW-1185">Reference proteome</keyword>
<name>A0A5Q0BMQ6_9GAMM</name>
<dbReference type="InterPro" id="IPR035965">
    <property type="entry name" value="PAS-like_dom_sf"/>
</dbReference>
<dbReference type="AlphaFoldDB" id="A0A5Q0BMQ6"/>
<proteinExistence type="predicted"/>
<dbReference type="InParanoid" id="A0A5Q0BMQ6"/>
<reference evidence="1 2" key="1">
    <citation type="submission" date="2019-09" db="EMBL/GenBank/DDBJ databases">
        <title>Ecophysiology of the spiral-shaped methanotroph Methylospira mobilis as revealed by the complete genome sequence.</title>
        <authorList>
            <person name="Oshkin I.Y."/>
            <person name="Dedysh S.N."/>
            <person name="Miroshnikov K."/>
            <person name="Danilova O.V."/>
            <person name="Hakobyan A."/>
            <person name="Liesack W."/>
        </authorList>
    </citation>
    <scope>NUCLEOTIDE SEQUENCE [LARGE SCALE GENOMIC DNA]</scope>
    <source>
        <strain evidence="1 2">Shm1</strain>
    </source>
</reference>
<evidence type="ECO:0008006" key="3">
    <source>
        <dbReference type="Google" id="ProtNLM"/>
    </source>
</evidence>
<evidence type="ECO:0000313" key="1">
    <source>
        <dbReference type="EMBL" id="QFY43531.1"/>
    </source>
</evidence>
<accession>A0A5Q0BMQ6</accession>
<gene>
    <name evidence="1" type="ORF">F6R98_13640</name>
</gene>